<evidence type="ECO:0000256" key="3">
    <source>
        <dbReference type="ARBA" id="ARBA00022723"/>
    </source>
</evidence>
<dbReference type="Gene3D" id="3.40.630.10">
    <property type="entry name" value="Zn peptidases"/>
    <property type="match status" value="1"/>
</dbReference>
<evidence type="ECO:0000256" key="2">
    <source>
        <dbReference type="ARBA" id="ARBA00022670"/>
    </source>
</evidence>
<accession>A0ABM6MCK2</accession>
<sequence>MITCIRRRALSVLALVAVASPVPAAMAEARPAPISESEVRSHIAVLASDEFEGRAPGTAGETRTLDYLAKTWASYGLVSGTNDTTRPWFQPVPLVERKPYGQAVSAVARGKALALKEDGVVLAGRNPTDRVTGEPVFVGFGVKADGTLNADVQGRVVLMLSAEPKFAGAAKLPNLRDRQKMLADAGAAAVLITAPEGASWGALRAQLANGSMRLASDDKGAKIGGVLRGDVTQALMRAARLSPDDAIASAQDAAFAPITLPVTLDLATSTQVRAFASHNVIGKLPGARPGSGAVIVLGHWDHFGICRSEEAEDRICNGAVDNASGMAVLLTVAERLARSAGAGAPLDRDVYFMGTTAEERGLLGAYHFADNPVVPLDQILVALNIDTVAIAPKGAPVALVGRGENGLDEIVDQVAIAAGRTVDSDTEANAFIRRQDGWALAAKGVKSIMAGGSFADMALLQAFLTTVYHQPDDELTDATPLGGAADDANLHVDLVRHFADEAKYNPAPTGD</sequence>
<dbReference type="InterPro" id="IPR045175">
    <property type="entry name" value="M28_fam"/>
</dbReference>
<evidence type="ECO:0000256" key="1">
    <source>
        <dbReference type="ARBA" id="ARBA00022438"/>
    </source>
</evidence>
<dbReference type="PANTHER" id="PTHR12147:SF56">
    <property type="entry name" value="AMINOPEPTIDASE YDR415C-RELATED"/>
    <property type="match status" value="1"/>
</dbReference>
<dbReference type="Proteomes" id="UP000258016">
    <property type="component" value="Chromosome"/>
</dbReference>
<keyword evidence="5" id="KW-0378">Hydrolase</keyword>
<evidence type="ECO:0000256" key="4">
    <source>
        <dbReference type="ARBA" id="ARBA00022729"/>
    </source>
</evidence>
<feature type="signal peptide" evidence="7">
    <location>
        <begin position="1"/>
        <end position="24"/>
    </location>
</feature>
<keyword evidence="1" id="KW-0031">Aminopeptidase</keyword>
<organism evidence="9 10">
    <name type="scientific">Blastomonas fulva</name>
    <dbReference type="NCBI Taxonomy" id="1550728"/>
    <lineage>
        <taxon>Bacteria</taxon>
        <taxon>Pseudomonadati</taxon>
        <taxon>Pseudomonadota</taxon>
        <taxon>Alphaproteobacteria</taxon>
        <taxon>Sphingomonadales</taxon>
        <taxon>Sphingomonadaceae</taxon>
        <taxon>Blastomonas</taxon>
    </lineage>
</organism>
<feature type="chain" id="PRO_5046333853" description="Peptidase M28 domain-containing protein" evidence="7">
    <location>
        <begin position="25"/>
        <end position="511"/>
    </location>
</feature>
<feature type="domain" description="Peptidase M28" evidence="8">
    <location>
        <begin position="279"/>
        <end position="477"/>
    </location>
</feature>
<keyword evidence="3" id="KW-0479">Metal-binding</keyword>
<keyword evidence="4 7" id="KW-0732">Signal</keyword>
<dbReference type="RefSeq" id="WP_117353588.1">
    <property type="nucleotide sequence ID" value="NZ_CP020083.1"/>
</dbReference>
<dbReference type="GeneID" id="303487354"/>
<dbReference type="PANTHER" id="PTHR12147">
    <property type="entry name" value="METALLOPEPTIDASE M28 FAMILY MEMBER"/>
    <property type="match status" value="1"/>
</dbReference>
<evidence type="ECO:0000313" key="10">
    <source>
        <dbReference type="Proteomes" id="UP000258016"/>
    </source>
</evidence>
<keyword evidence="6" id="KW-0862">Zinc</keyword>
<evidence type="ECO:0000313" key="9">
    <source>
        <dbReference type="EMBL" id="ASR53632.1"/>
    </source>
</evidence>
<dbReference type="SUPFAM" id="SSF52025">
    <property type="entry name" value="PA domain"/>
    <property type="match status" value="1"/>
</dbReference>
<evidence type="ECO:0000259" key="8">
    <source>
        <dbReference type="Pfam" id="PF04389"/>
    </source>
</evidence>
<dbReference type="Gene3D" id="3.50.30.30">
    <property type="match status" value="1"/>
</dbReference>
<reference evidence="9 10" key="1">
    <citation type="submission" date="2017-03" db="EMBL/GenBank/DDBJ databases">
        <title>Complete genome sequence of Blastomonas fulva degrading microcsystin LR.</title>
        <authorList>
            <person name="Lee H.-g."/>
            <person name="Jin L."/>
            <person name="oh H.-M."/>
        </authorList>
    </citation>
    <scope>NUCLEOTIDE SEQUENCE [LARGE SCALE GENOMIC DNA]</scope>
    <source>
        <strain evidence="9 10">T2</strain>
    </source>
</reference>
<protein>
    <recommendedName>
        <fullName evidence="8">Peptidase M28 domain-containing protein</fullName>
    </recommendedName>
</protein>
<evidence type="ECO:0000256" key="5">
    <source>
        <dbReference type="ARBA" id="ARBA00022801"/>
    </source>
</evidence>
<dbReference type="InterPro" id="IPR007484">
    <property type="entry name" value="Peptidase_M28"/>
</dbReference>
<name>A0ABM6MCK2_9SPHN</name>
<dbReference type="Pfam" id="PF04389">
    <property type="entry name" value="Peptidase_M28"/>
    <property type="match status" value="1"/>
</dbReference>
<dbReference type="InterPro" id="IPR046450">
    <property type="entry name" value="PA_dom_sf"/>
</dbReference>
<proteinExistence type="predicted"/>
<gene>
    <name evidence="9" type="ORF">B5J99_17325</name>
</gene>
<keyword evidence="2" id="KW-0645">Protease</keyword>
<evidence type="ECO:0000256" key="7">
    <source>
        <dbReference type="SAM" id="SignalP"/>
    </source>
</evidence>
<keyword evidence="10" id="KW-1185">Reference proteome</keyword>
<dbReference type="SUPFAM" id="SSF53187">
    <property type="entry name" value="Zn-dependent exopeptidases"/>
    <property type="match status" value="1"/>
</dbReference>
<dbReference type="EMBL" id="CP020083">
    <property type="protein sequence ID" value="ASR53632.1"/>
    <property type="molecule type" value="Genomic_DNA"/>
</dbReference>
<evidence type="ECO:0000256" key="6">
    <source>
        <dbReference type="ARBA" id="ARBA00022833"/>
    </source>
</evidence>